<feature type="non-terminal residue" evidence="1">
    <location>
        <position position="1"/>
    </location>
</feature>
<feature type="non-terminal residue" evidence="1">
    <location>
        <position position="107"/>
    </location>
</feature>
<dbReference type="Proteomes" id="UP001055072">
    <property type="component" value="Unassembled WGS sequence"/>
</dbReference>
<accession>A0ACB8TTI9</accession>
<name>A0ACB8TTI9_9APHY</name>
<comment type="caution">
    <text evidence="1">The sequence shown here is derived from an EMBL/GenBank/DDBJ whole genome shotgun (WGS) entry which is preliminary data.</text>
</comment>
<evidence type="ECO:0000313" key="2">
    <source>
        <dbReference type="Proteomes" id="UP001055072"/>
    </source>
</evidence>
<protein>
    <submittedName>
        <fullName evidence="1">Uncharacterized protein</fullName>
    </submittedName>
</protein>
<sequence>TGWSLNIAIGAQVILGALTTGVAAATTGRQTSIAITVLGVLATLAASYLAKARGSGEPEASALRCRELENFVRDLQNLGIDRGAKLGGEHDELVQTFRDRYEKIMGN</sequence>
<proteinExistence type="predicted"/>
<dbReference type="EMBL" id="MU274933">
    <property type="protein sequence ID" value="KAI0085256.1"/>
    <property type="molecule type" value="Genomic_DNA"/>
</dbReference>
<reference evidence="1" key="1">
    <citation type="journal article" date="2021" name="Environ. Microbiol.">
        <title>Gene family expansions and transcriptome signatures uncover fungal adaptations to wood decay.</title>
        <authorList>
            <person name="Hage H."/>
            <person name="Miyauchi S."/>
            <person name="Viragh M."/>
            <person name="Drula E."/>
            <person name="Min B."/>
            <person name="Chaduli D."/>
            <person name="Navarro D."/>
            <person name="Favel A."/>
            <person name="Norest M."/>
            <person name="Lesage-Meessen L."/>
            <person name="Balint B."/>
            <person name="Merenyi Z."/>
            <person name="de Eugenio L."/>
            <person name="Morin E."/>
            <person name="Martinez A.T."/>
            <person name="Baldrian P."/>
            <person name="Stursova M."/>
            <person name="Martinez M.J."/>
            <person name="Novotny C."/>
            <person name="Magnuson J.K."/>
            <person name="Spatafora J.W."/>
            <person name="Maurice S."/>
            <person name="Pangilinan J."/>
            <person name="Andreopoulos W."/>
            <person name="LaButti K."/>
            <person name="Hundley H."/>
            <person name="Na H."/>
            <person name="Kuo A."/>
            <person name="Barry K."/>
            <person name="Lipzen A."/>
            <person name="Henrissat B."/>
            <person name="Riley R."/>
            <person name="Ahrendt S."/>
            <person name="Nagy L.G."/>
            <person name="Grigoriev I.V."/>
            <person name="Martin F."/>
            <person name="Rosso M.N."/>
        </authorList>
    </citation>
    <scope>NUCLEOTIDE SEQUENCE</scope>
    <source>
        <strain evidence="1">CBS 384.51</strain>
    </source>
</reference>
<gene>
    <name evidence="1" type="ORF">BDY19DRAFT_863092</name>
</gene>
<evidence type="ECO:0000313" key="1">
    <source>
        <dbReference type="EMBL" id="KAI0085256.1"/>
    </source>
</evidence>
<keyword evidence="2" id="KW-1185">Reference proteome</keyword>
<organism evidence="1 2">
    <name type="scientific">Irpex rosettiformis</name>
    <dbReference type="NCBI Taxonomy" id="378272"/>
    <lineage>
        <taxon>Eukaryota</taxon>
        <taxon>Fungi</taxon>
        <taxon>Dikarya</taxon>
        <taxon>Basidiomycota</taxon>
        <taxon>Agaricomycotina</taxon>
        <taxon>Agaricomycetes</taxon>
        <taxon>Polyporales</taxon>
        <taxon>Irpicaceae</taxon>
        <taxon>Irpex</taxon>
    </lineage>
</organism>